<evidence type="ECO:0000313" key="2">
    <source>
        <dbReference type="Proteomes" id="UP000582646"/>
    </source>
</evidence>
<proteinExistence type="predicted"/>
<comment type="caution">
    <text evidence="1">The sequence shown here is derived from an EMBL/GenBank/DDBJ whole genome shotgun (WGS) entry which is preliminary data.</text>
</comment>
<dbReference type="EMBL" id="JAAXOQ010000021">
    <property type="protein sequence ID" value="NKY19740.1"/>
    <property type="molecule type" value="Genomic_DNA"/>
</dbReference>
<protein>
    <submittedName>
        <fullName evidence="1">Uncharacterized protein</fullName>
    </submittedName>
</protein>
<name>A0A846X7K5_9ACTN</name>
<sequence length="308" mass="32972">MSDFEAEGPWMITTPLSPSDALDLLTSLVRPEPAVHPALVRACAQVLDYDSREGNGLLYAAGADEAAESSLTRWAQQMPSGLRITQAGIVPLSFSADQCRVELLNVTAWNRRIITAAPTVVPVCVGALGVPVLRATINTYAGSIPKLGLRALHSALRDHLREQAHGPRVPATKLRMDWDLFTVEGDRTDRDIDRRIIALLDDPYPEGAGYREDVLSTLCAAFMECPDVNYRLFAELVTAAFSLAPDVSLDALYGVGTLQAVLGVGAVLDEAVAAGVVWLGSDQLRELESAADYAREHLGLGSPAATPA</sequence>
<reference evidence="1 2" key="1">
    <citation type="submission" date="2020-04" db="EMBL/GenBank/DDBJ databases">
        <title>MicrobeNet Type strains.</title>
        <authorList>
            <person name="Nicholson A.C."/>
        </authorList>
    </citation>
    <scope>NUCLEOTIDE SEQUENCE [LARGE SCALE GENOMIC DNA]</scope>
    <source>
        <strain evidence="1 2">DSM 44113</strain>
    </source>
</reference>
<organism evidence="1 2">
    <name type="scientific">Tsukamurella spumae</name>
    <dbReference type="NCBI Taxonomy" id="44753"/>
    <lineage>
        <taxon>Bacteria</taxon>
        <taxon>Bacillati</taxon>
        <taxon>Actinomycetota</taxon>
        <taxon>Actinomycetes</taxon>
        <taxon>Mycobacteriales</taxon>
        <taxon>Tsukamurellaceae</taxon>
        <taxon>Tsukamurella</taxon>
    </lineage>
</organism>
<dbReference type="AlphaFoldDB" id="A0A846X7K5"/>
<evidence type="ECO:0000313" key="1">
    <source>
        <dbReference type="EMBL" id="NKY19740.1"/>
    </source>
</evidence>
<keyword evidence="2" id="KW-1185">Reference proteome</keyword>
<gene>
    <name evidence="1" type="ORF">HF999_15355</name>
</gene>
<accession>A0A846X7K5</accession>
<dbReference type="Proteomes" id="UP000582646">
    <property type="component" value="Unassembled WGS sequence"/>
</dbReference>
<dbReference type="RefSeq" id="WP_168546730.1">
    <property type="nucleotide sequence ID" value="NZ_BAAAKS010000002.1"/>
</dbReference>